<reference evidence="3 4" key="1">
    <citation type="journal article" date="2013" name="Genome Announc.">
        <title>Draft genome sequence of Serratia sp. strain ATCC 39006, a model bacterium for analysis of the biosynthesis and regulation of prodigiosin, a carbapenem, and gas vesicles.</title>
        <authorList>
            <person name="Fineran P.C."/>
            <person name="Iglesias Cans M.C."/>
            <person name="Ramsay J.P."/>
            <person name="Wilf N.M."/>
            <person name="Cossyleon D."/>
            <person name="McNeil M.B."/>
            <person name="Williamson N.R."/>
            <person name="Monson R.E."/>
            <person name="Becher S.A."/>
            <person name="Stanton J.A."/>
            <person name="Brugger K."/>
            <person name="Brown S.D."/>
            <person name="Salmond G.P."/>
        </authorList>
    </citation>
    <scope>NUCLEOTIDE SEQUENCE [LARGE SCALE GENOMIC DNA]</scope>
    <source>
        <strain evidence="3">ATCC 39006</strain>
        <strain evidence="4">ATCC 39006 / SC 11482</strain>
    </source>
</reference>
<dbReference type="Proteomes" id="UP000017700">
    <property type="component" value="Chromosome"/>
</dbReference>
<evidence type="ECO:0000313" key="5">
    <source>
        <dbReference type="Proteomes" id="UP000233778"/>
    </source>
</evidence>
<name>A0A2I5TPI9_SERS3</name>
<dbReference type="AlphaFoldDB" id="A0A2I5TPI9"/>
<dbReference type="KEGG" id="sera:Ser39006_021550"/>
<protein>
    <recommendedName>
        <fullName evidence="1">Integrase catalytic domain-containing protein</fullName>
    </recommendedName>
</protein>
<sequence length="62" mass="7359">MSRKWRSESWLLYLWTTSVLQALNLGVNALSEVRYLTKNWRMEYNEERPHSSLGNLPSVIYA</sequence>
<dbReference type="STRING" id="104623.Ser39006_01439"/>
<gene>
    <name evidence="2" type="ORF">CWC46_21560</name>
    <name evidence="3" type="ORF">Ser39006_021550</name>
</gene>
<dbReference type="Pfam" id="PF13683">
    <property type="entry name" value="rve_3"/>
    <property type="match status" value="1"/>
</dbReference>
<dbReference type="InterPro" id="IPR001584">
    <property type="entry name" value="Integrase_cat-core"/>
</dbReference>
<evidence type="ECO:0000313" key="2">
    <source>
        <dbReference type="EMBL" id="AUH02149.1"/>
    </source>
</evidence>
<evidence type="ECO:0000259" key="1">
    <source>
        <dbReference type="Pfam" id="PF13683"/>
    </source>
</evidence>
<evidence type="ECO:0000313" key="4">
    <source>
        <dbReference type="Proteomes" id="UP000017700"/>
    </source>
</evidence>
<proteinExistence type="predicted"/>
<dbReference type="Proteomes" id="UP000233778">
    <property type="component" value="Chromosome"/>
</dbReference>
<reference evidence="2 5" key="3">
    <citation type="submission" date="2017-11" db="EMBL/GenBank/DDBJ databases">
        <title>Complete genome sequence of Serratia sp. ATCC 39006 LacA.</title>
        <authorList>
            <person name="Hampton H.G."/>
            <person name="Jackson S.A."/>
            <person name="Jauregui R."/>
            <person name="Poulter G.T.M."/>
            <person name="Salmond G.P.C."/>
            <person name="Fineran P.C."/>
        </authorList>
    </citation>
    <scope>NUCLEOTIDE SEQUENCE [LARGE SCALE GENOMIC DNA]</scope>
    <source>
        <strain evidence="2 5">ATCC 39006</strain>
    </source>
</reference>
<accession>A0A2I5TPI9</accession>
<reference evidence="3" key="2">
    <citation type="submission" date="2013-09" db="EMBL/GenBank/DDBJ databases">
        <authorList>
            <person name="Wang G."/>
            <person name="Yang Y."/>
            <person name="Su Y."/>
        </authorList>
    </citation>
    <scope>NUCLEOTIDE SEQUENCE</scope>
    <source>
        <strain evidence="3">ATCC 39006</strain>
    </source>
</reference>
<feature type="domain" description="Integrase catalytic" evidence="1">
    <location>
        <begin position="28"/>
        <end position="57"/>
    </location>
</feature>
<reference evidence="3" key="4">
    <citation type="submission" date="2017-11" db="EMBL/GenBank/DDBJ databases">
        <title>Complete genome sequence of Serratia sp. ATCC 39006.</title>
        <authorList>
            <person name="Hampton H.G."/>
            <person name="Jackson S.A."/>
            <person name="Jauregui R."/>
            <person name="Poulter G.T.M."/>
            <person name="Salmond G.P.C."/>
            <person name="Fineran P.C."/>
        </authorList>
    </citation>
    <scope>NUCLEOTIDE SEQUENCE</scope>
    <source>
        <strain evidence="3">ATCC 39006</strain>
    </source>
</reference>
<dbReference type="EMBL" id="CP025085">
    <property type="protein sequence ID" value="AUH02149.1"/>
    <property type="molecule type" value="Genomic_DNA"/>
</dbReference>
<evidence type="ECO:0000313" key="3">
    <source>
        <dbReference type="EMBL" id="AUH06470.1"/>
    </source>
</evidence>
<dbReference type="EMBL" id="CP025084">
    <property type="protein sequence ID" value="AUH06470.1"/>
    <property type="molecule type" value="Genomic_DNA"/>
</dbReference>
<organism evidence="3 4">
    <name type="scientific">Serratia sp. (strain ATCC 39006)</name>
    <name type="common">Prodigiosinella confusarubida</name>
    <dbReference type="NCBI Taxonomy" id="104623"/>
    <lineage>
        <taxon>Bacteria</taxon>
        <taxon>Pseudomonadati</taxon>
        <taxon>Pseudomonadota</taxon>
        <taxon>Gammaproteobacteria</taxon>
        <taxon>Enterobacterales</taxon>
        <taxon>Pectobacteriaceae</taxon>
        <taxon>Prodigiosinella</taxon>
    </lineage>
</organism>
<keyword evidence="4" id="KW-1185">Reference proteome</keyword>
<dbReference type="KEGG" id="serq:CWC46_21560"/>
<dbReference type="GO" id="GO:0015074">
    <property type="term" value="P:DNA integration"/>
    <property type="evidence" value="ECO:0007669"/>
    <property type="project" value="InterPro"/>
</dbReference>